<feature type="region of interest" description="Disordered" evidence="1">
    <location>
        <begin position="1"/>
        <end position="79"/>
    </location>
</feature>
<evidence type="ECO:0000313" key="2">
    <source>
        <dbReference type="EMBL" id="MED6208597.1"/>
    </source>
</evidence>
<feature type="region of interest" description="Disordered" evidence="1">
    <location>
        <begin position="156"/>
        <end position="177"/>
    </location>
</feature>
<sequence length="177" mass="19602">MARNEPSLSTKGNAKAYGPPTQASPRLAALRARSVPNPQPETPVTPAIIAPTPSLPPKKRSIQKAAGEGTSKAGKMRMWNKILKRVRRRHIRVPEMEEKEEEEDPEEDPEEENAVEEGVREEDDFMDYWALVRSDSEDSVGNDYCFWNYDGDLPNWGNAEPANSSVGSCTGPPPANL</sequence>
<keyword evidence="3" id="KW-1185">Reference proteome</keyword>
<feature type="compositionally biased region" description="Polar residues" evidence="1">
    <location>
        <begin position="1"/>
        <end position="12"/>
    </location>
</feature>
<evidence type="ECO:0000313" key="3">
    <source>
        <dbReference type="Proteomes" id="UP001341840"/>
    </source>
</evidence>
<organism evidence="2 3">
    <name type="scientific">Stylosanthes scabra</name>
    <dbReference type="NCBI Taxonomy" id="79078"/>
    <lineage>
        <taxon>Eukaryota</taxon>
        <taxon>Viridiplantae</taxon>
        <taxon>Streptophyta</taxon>
        <taxon>Embryophyta</taxon>
        <taxon>Tracheophyta</taxon>
        <taxon>Spermatophyta</taxon>
        <taxon>Magnoliopsida</taxon>
        <taxon>eudicotyledons</taxon>
        <taxon>Gunneridae</taxon>
        <taxon>Pentapetalae</taxon>
        <taxon>rosids</taxon>
        <taxon>fabids</taxon>
        <taxon>Fabales</taxon>
        <taxon>Fabaceae</taxon>
        <taxon>Papilionoideae</taxon>
        <taxon>50 kb inversion clade</taxon>
        <taxon>dalbergioids sensu lato</taxon>
        <taxon>Dalbergieae</taxon>
        <taxon>Pterocarpus clade</taxon>
        <taxon>Stylosanthes</taxon>
    </lineage>
</organism>
<comment type="caution">
    <text evidence="2">The sequence shown here is derived from an EMBL/GenBank/DDBJ whole genome shotgun (WGS) entry which is preliminary data.</text>
</comment>
<reference evidence="2 3" key="1">
    <citation type="journal article" date="2023" name="Plants (Basel)">
        <title>Bridging the Gap: Combining Genomics and Transcriptomics Approaches to Understand Stylosanthes scabra, an Orphan Legume from the Brazilian Caatinga.</title>
        <authorList>
            <person name="Ferreira-Neto J.R.C."/>
            <person name="da Silva M.D."/>
            <person name="Binneck E."/>
            <person name="de Melo N.F."/>
            <person name="da Silva R.H."/>
            <person name="de Melo A.L.T.M."/>
            <person name="Pandolfi V."/>
            <person name="Bustamante F.O."/>
            <person name="Brasileiro-Vidal A.C."/>
            <person name="Benko-Iseppon A.M."/>
        </authorList>
    </citation>
    <scope>NUCLEOTIDE SEQUENCE [LARGE SCALE GENOMIC DNA]</scope>
    <source>
        <tissue evidence="2">Leaves</tissue>
    </source>
</reference>
<feature type="compositionally biased region" description="Acidic residues" evidence="1">
    <location>
        <begin position="97"/>
        <end position="122"/>
    </location>
</feature>
<dbReference type="EMBL" id="JASCZI010241951">
    <property type="protein sequence ID" value="MED6208597.1"/>
    <property type="molecule type" value="Genomic_DNA"/>
</dbReference>
<evidence type="ECO:0000256" key="1">
    <source>
        <dbReference type="SAM" id="MobiDB-lite"/>
    </source>
</evidence>
<gene>
    <name evidence="2" type="ORF">PIB30_046858</name>
</gene>
<name>A0ABU6YFB5_9FABA</name>
<dbReference type="Proteomes" id="UP001341840">
    <property type="component" value="Unassembled WGS sequence"/>
</dbReference>
<feature type="region of interest" description="Disordered" evidence="1">
    <location>
        <begin position="92"/>
        <end position="122"/>
    </location>
</feature>
<proteinExistence type="predicted"/>
<protein>
    <submittedName>
        <fullName evidence="2">Uncharacterized protein</fullName>
    </submittedName>
</protein>
<accession>A0ABU6YFB5</accession>